<feature type="domain" description="UvrD-like helicase ATP-binding" evidence="12">
    <location>
        <begin position="1"/>
        <end position="273"/>
    </location>
</feature>
<keyword evidence="3 11" id="KW-0378">Hydrolase</keyword>
<dbReference type="PROSITE" id="PS51217">
    <property type="entry name" value="UVRD_HELICASE_CTER"/>
    <property type="match status" value="1"/>
</dbReference>
<evidence type="ECO:0000313" key="15">
    <source>
        <dbReference type="Proteomes" id="UP001314903"/>
    </source>
</evidence>
<evidence type="ECO:0000256" key="10">
    <source>
        <dbReference type="ARBA" id="ARBA00048988"/>
    </source>
</evidence>
<comment type="catalytic activity">
    <reaction evidence="10">
        <text>ATP + H2O = ADP + phosphate + H(+)</text>
        <dbReference type="Rhea" id="RHEA:13065"/>
        <dbReference type="ChEBI" id="CHEBI:15377"/>
        <dbReference type="ChEBI" id="CHEBI:15378"/>
        <dbReference type="ChEBI" id="CHEBI:30616"/>
        <dbReference type="ChEBI" id="CHEBI:43474"/>
        <dbReference type="ChEBI" id="CHEBI:456216"/>
        <dbReference type="EC" id="5.6.2.4"/>
    </reaction>
</comment>
<dbReference type="GO" id="GO:0016787">
    <property type="term" value="F:hydrolase activity"/>
    <property type="evidence" value="ECO:0007669"/>
    <property type="project" value="UniProtKB-KW"/>
</dbReference>
<evidence type="ECO:0000259" key="12">
    <source>
        <dbReference type="PROSITE" id="PS51198"/>
    </source>
</evidence>
<keyword evidence="2 11" id="KW-0547">Nucleotide-binding</keyword>
<evidence type="ECO:0000256" key="5">
    <source>
        <dbReference type="ARBA" id="ARBA00022840"/>
    </source>
</evidence>
<keyword evidence="15" id="KW-1185">Reference proteome</keyword>
<dbReference type="Proteomes" id="UP001314903">
    <property type="component" value="Unassembled WGS sequence"/>
</dbReference>
<dbReference type="InterPro" id="IPR000212">
    <property type="entry name" value="DNA_helicase_UvrD/REP"/>
</dbReference>
<evidence type="ECO:0000256" key="3">
    <source>
        <dbReference type="ARBA" id="ARBA00022801"/>
    </source>
</evidence>
<dbReference type="CDD" id="cd17932">
    <property type="entry name" value="DEXQc_UvrD"/>
    <property type="match status" value="1"/>
</dbReference>
<evidence type="ECO:0000256" key="11">
    <source>
        <dbReference type="PROSITE-ProRule" id="PRU00560"/>
    </source>
</evidence>
<comment type="caution">
    <text evidence="14">The sequence shown here is derived from an EMBL/GenBank/DDBJ whole genome shotgun (WGS) entry which is preliminary data.</text>
</comment>
<dbReference type="PANTHER" id="PTHR11070:SF2">
    <property type="entry name" value="ATP-DEPENDENT DNA HELICASE SRS2"/>
    <property type="match status" value="1"/>
</dbReference>
<comment type="similarity">
    <text evidence="1">Belongs to the helicase family. UvrD subfamily.</text>
</comment>
<dbReference type="InterPro" id="IPR014017">
    <property type="entry name" value="DNA_helicase_UvrD-like_C"/>
</dbReference>
<dbReference type="GO" id="GO:0003678">
    <property type="term" value="F:DNA helicase activity"/>
    <property type="evidence" value="ECO:0007669"/>
    <property type="project" value="UniProtKB-EC"/>
</dbReference>
<dbReference type="InterPro" id="IPR013986">
    <property type="entry name" value="DExx_box_DNA_helicase_dom_sf"/>
</dbReference>
<sequence>MDQNQIAAVMHLNGPALVVAGPGCGKTKVISERINYLTTNKKISGKNIVAISFTRFSSRELKERTILLNNNLTSVFYGTFHSFFLNILIRYSSFTYDCVIDENEKKSLLRKILLNKLNLNPVSSDFLTSIISEIEKEILNSSKSYTKSLESEAKTIIDVIIKSYAAWKIKNKRLDFNDILYTTYDLLYNNEDILKELRKKFKYFIIDEFQDINEIQYKIIKLLIQGEDNLFVVGDEDQAIYSFRGSNPKYITDFLNDFPKGKIYKIVLSYRCPQSILRLSNNLISNNKYRTEKDIITFNNFKGITNIVDYENETNQAINIAKKILRDNLILENTMILYRTNRESLFLMKAFIDFNIRFYVKNFSFNTLNSFVVKDIISYIDFSLNRSLSSLKNIKNKPNRNITNQDIIKRFNNHQKWNFISSRRLNDIYKKGKIIKNLSFTKAVNFILNDIGYKSYAIKYYEINGIDLELLEDVISEFLGLFPENSTLEEGFKQYYSYLSLIDSINFKVNSGVLLTTVHGAKGLEKDNVFIVSLNEGYFPHKRASLENELEEERRLMYVALTRSKKNLYLSYIKSKTNDLKPSVFLDEMKYK</sequence>
<dbReference type="RefSeq" id="WP_209660714.1">
    <property type="nucleotide sequence ID" value="NZ_JAGGLI010000013.1"/>
</dbReference>
<evidence type="ECO:0000313" key="14">
    <source>
        <dbReference type="EMBL" id="MBP2027655.1"/>
    </source>
</evidence>
<evidence type="ECO:0000256" key="1">
    <source>
        <dbReference type="ARBA" id="ARBA00009922"/>
    </source>
</evidence>
<dbReference type="PANTHER" id="PTHR11070">
    <property type="entry name" value="UVRD / RECB / PCRA DNA HELICASE FAMILY MEMBER"/>
    <property type="match status" value="1"/>
</dbReference>
<name>A0ABS4KIP1_9FIRM</name>
<dbReference type="EMBL" id="JAGGLI010000013">
    <property type="protein sequence ID" value="MBP2027655.1"/>
    <property type="molecule type" value="Genomic_DNA"/>
</dbReference>
<dbReference type="Pfam" id="PF13361">
    <property type="entry name" value="UvrD_C"/>
    <property type="match status" value="2"/>
</dbReference>
<dbReference type="EC" id="5.6.2.4" evidence="9"/>
<dbReference type="Pfam" id="PF00580">
    <property type="entry name" value="UvrD-helicase"/>
    <property type="match status" value="1"/>
</dbReference>
<evidence type="ECO:0000256" key="6">
    <source>
        <dbReference type="ARBA" id="ARBA00023125"/>
    </source>
</evidence>
<evidence type="ECO:0000259" key="13">
    <source>
        <dbReference type="PROSITE" id="PS51217"/>
    </source>
</evidence>
<dbReference type="SUPFAM" id="SSF52540">
    <property type="entry name" value="P-loop containing nucleoside triphosphate hydrolases"/>
    <property type="match status" value="1"/>
</dbReference>
<organism evidence="14 15">
    <name type="scientific">Acetoanaerobium pronyense</name>
    <dbReference type="NCBI Taxonomy" id="1482736"/>
    <lineage>
        <taxon>Bacteria</taxon>
        <taxon>Bacillati</taxon>
        <taxon>Bacillota</taxon>
        <taxon>Clostridia</taxon>
        <taxon>Peptostreptococcales</taxon>
        <taxon>Filifactoraceae</taxon>
        <taxon>Acetoanaerobium</taxon>
    </lineage>
</organism>
<keyword evidence="4 11" id="KW-0347">Helicase</keyword>
<keyword evidence="6" id="KW-0238">DNA-binding</keyword>
<comment type="catalytic activity">
    <reaction evidence="8">
        <text>Couples ATP hydrolysis with the unwinding of duplex DNA by translocating in the 3'-5' direction.</text>
        <dbReference type="EC" id="5.6.2.4"/>
    </reaction>
</comment>
<accession>A0ABS4KIP1</accession>
<dbReference type="PROSITE" id="PS51198">
    <property type="entry name" value="UVRD_HELICASE_ATP_BIND"/>
    <property type="match status" value="1"/>
</dbReference>
<feature type="binding site" evidence="11">
    <location>
        <begin position="20"/>
        <end position="27"/>
    </location>
    <ligand>
        <name>ATP</name>
        <dbReference type="ChEBI" id="CHEBI:30616"/>
    </ligand>
</feature>
<evidence type="ECO:0000256" key="4">
    <source>
        <dbReference type="ARBA" id="ARBA00022806"/>
    </source>
</evidence>
<proteinExistence type="inferred from homology"/>
<dbReference type="Gene3D" id="3.40.50.300">
    <property type="entry name" value="P-loop containing nucleotide triphosphate hydrolases"/>
    <property type="match status" value="2"/>
</dbReference>
<evidence type="ECO:0000256" key="2">
    <source>
        <dbReference type="ARBA" id="ARBA00022741"/>
    </source>
</evidence>
<dbReference type="InterPro" id="IPR027417">
    <property type="entry name" value="P-loop_NTPase"/>
</dbReference>
<feature type="domain" description="UvrD-like helicase C-terminal" evidence="13">
    <location>
        <begin position="274"/>
        <end position="523"/>
    </location>
</feature>
<protein>
    <recommendedName>
        <fullName evidence="9">DNA 3'-5' helicase</fullName>
        <ecNumber evidence="9">5.6.2.4</ecNumber>
    </recommendedName>
</protein>
<dbReference type="Gene3D" id="1.10.486.10">
    <property type="entry name" value="PCRA, domain 4"/>
    <property type="match status" value="1"/>
</dbReference>
<evidence type="ECO:0000256" key="7">
    <source>
        <dbReference type="ARBA" id="ARBA00023235"/>
    </source>
</evidence>
<dbReference type="Gene3D" id="1.10.10.160">
    <property type="match status" value="1"/>
</dbReference>
<keyword evidence="5 11" id="KW-0067">ATP-binding</keyword>
<evidence type="ECO:0000256" key="9">
    <source>
        <dbReference type="ARBA" id="ARBA00034808"/>
    </source>
</evidence>
<reference evidence="14 15" key="1">
    <citation type="submission" date="2021-03" db="EMBL/GenBank/DDBJ databases">
        <title>Genomic Encyclopedia of Type Strains, Phase IV (KMG-IV): sequencing the most valuable type-strain genomes for metagenomic binning, comparative biology and taxonomic classification.</title>
        <authorList>
            <person name="Goeker M."/>
        </authorList>
    </citation>
    <scope>NUCLEOTIDE SEQUENCE [LARGE SCALE GENOMIC DNA]</scope>
    <source>
        <strain evidence="14 15">DSM 27512</strain>
    </source>
</reference>
<gene>
    <name evidence="14" type="ORF">J2Z35_001452</name>
</gene>
<evidence type="ECO:0000256" key="8">
    <source>
        <dbReference type="ARBA" id="ARBA00034617"/>
    </source>
</evidence>
<keyword evidence="7" id="KW-0413">Isomerase</keyword>
<dbReference type="InterPro" id="IPR014016">
    <property type="entry name" value="UvrD-like_ATP-bd"/>
</dbReference>